<protein>
    <submittedName>
        <fullName evidence="6">Zinc ABC transporter substrate-binding protein</fullName>
    </submittedName>
</protein>
<sequence length="320" mass="33130">MGVMPYKARFLSLLAGGVLLATTAACGSGAAQTAAAPGGAAGDKPTVVAAFYPLQWLTEQIAGQDVTVQTLTAPGVEPHDLELTPQQVAGVGGATMTVYIKGLQPAVDEAVEQNGADKGFDAAAVVQTLPAHAEEEPEGGEAAHEHEHEVSYDPHLWLDPSRFAGVATKLGERLAEADPAHAQAYKERAAKTVAALGALDQEFTKGLATCSTRSIVTAHEAFGYLANRYKLKQVGISIDPEAEPSPARVAEVAKVAKAEKVTTIFTEALVSTKVAEVLATEVGAKTAVLDPMESQPSGGDYLSAMRGNLTTLRTALGCTA</sequence>
<evidence type="ECO:0000256" key="4">
    <source>
        <dbReference type="RuleBase" id="RU003512"/>
    </source>
</evidence>
<evidence type="ECO:0000313" key="7">
    <source>
        <dbReference type="Proteomes" id="UP001501666"/>
    </source>
</evidence>
<dbReference type="InterPro" id="IPR006129">
    <property type="entry name" value="AdhesinB"/>
</dbReference>
<keyword evidence="2 4" id="KW-0813">Transport</keyword>
<keyword evidence="3 5" id="KW-0732">Signal</keyword>
<feature type="chain" id="PRO_5045161529" evidence="5">
    <location>
        <begin position="31"/>
        <end position="320"/>
    </location>
</feature>
<keyword evidence="7" id="KW-1185">Reference proteome</keyword>
<evidence type="ECO:0000256" key="1">
    <source>
        <dbReference type="ARBA" id="ARBA00011028"/>
    </source>
</evidence>
<comment type="similarity">
    <text evidence="1 4">Belongs to the bacterial solute-binding protein 9 family.</text>
</comment>
<dbReference type="PANTHER" id="PTHR42953:SF3">
    <property type="entry name" value="HIGH-AFFINITY ZINC UPTAKE SYSTEM PROTEIN ZNUA"/>
    <property type="match status" value="1"/>
</dbReference>
<dbReference type="InterPro" id="IPR006127">
    <property type="entry name" value="ZnuA-like"/>
</dbReference>
<evidence type="ECO:0000313" key="6">
    <source>
        <dbReference type="EMBL" id="GAA2649436.1"/>
    </source>
</evidence>
<gene>
    <name evidence="6" type="ORF">GCM10010412_014570</name>
</gene>
<accession>A0ABP6DTY1</accession>
<dbReference type="PROSITE" id="PS51257">
    <property type="entry name" value="PROKAR_LIPOPROTEIN"/>
    <property type="match status" value="1"/>
</dbReference>
<reference evidence="7" key="1">
    <citation type="journal article" date="2019" name="Int. J. Syst. Evol. Microbiol.">
        <title>The Global Catalogue of Microorganisms (GCM) 10K type strain sequencing project: providing services to taxonomists for standard genome sequencing and annotation.</title>
        <authorList>
            <consortium name="The Broad Institute Genomics Platform"/>
            <consortium name="The Broad Institute Genome Sequencing Center for Infectious Disease"/>
            <person name="Wu L."/>
            <person name="Ma J."/>
        </authorList>
    </citation>
    <scope>NUCLEOTIDE SEQUENCE [LARGE SCALE GENOMIC DNA]</scope>
    <source>
        <strain evidence="7">JCM 6835</strain>
    </source>
</reference>
<evidence type="ECO:0000256" key="2">
    <source>
        <dbReference type="ARBA" id="ARBA00022448"/>
    </source>
</evidence>
<evidence type="ECO:0000256" key="5">
    <source>
        <dbReference type="SAM" id="SignalP"/>
    </source>
</evidence>
<dbReference type="InterPro" id="IPR050492">
    <property type="entry name" value="Bact_metal-bind_prot9"/>
</dbReference>
<name>A0ABP6DTY1_9ACTN</name>
<evidence type="ECO:0000256" key="3">
    <source>
        <dbReference type="ARBA" id="ARBA00022729"/>
    </source>
</evidence>
<dbReference type="InterPro" id="IPR006128">
    <property type="entry name" value="Lipoprotein_PsaA-like"/>
</dbReference>
<comment type="caution">
    <text evidence="6">The sequence shown here is derived from an EMBL/GenBank/DDBJ whole genome shotgun (WGS) entry which is preliminary data.</text>
</comment>
<feature type="signal peptide" evidence="5">
    <location>
        <begin position="1"/>
        <end position="30"/>
    </location>
</feature>
<organism evidence="6 7">
    <name type="scientific">Nonomuraea recticatena</name>
    <dbReference type="NCBI Taxonomy" id="46178"/>
    <lineage>
        <taxon>Bacteria</taxon>
        <taxon>Bacillati</taxon>
        <taxon>Actinomycetota</taxon>
        <taxon>Actinomycetes</taxon>
        <taxon>Streptosporangiales</taxon>
        <taxon>Streptosporangiaceae</taxon>
        <taxon>Nonomuraea</taxon>
    </lineage>
</organism>
<dbReference type="PRINTS" id="PR00691">
    <property type="entry name" value="ADHESINB"/>
</dbReference>
<dbReference type="EMBL" id="BAAATE010000003">
    <property type="protein sequence ID" value="GAA2649436.1"/>
    <property type="molecule type" value="Genomic_DNA"/>
</dbReference>
<dbReference type="Proteomes" id="UP001501666">
    <property type="component" value="Unassembled WGS sequence"/>
</dbReference>
<dbReference type="Gene3D" id="3.40.50.1980">
    <property type="entry name" value="Nitrogenase molybdenum iron protein domain"/>
    <property type="match status" value="2"/>
</dbReference>
<dbReference type="Pfam" id="PF01297">
    <property type="entry name" value="ZnuA"/>
    <property type="match status" value="1"/>
</dbReference>
<dbReference type="SUPFAM" id="SSF53807">
    <property type="entry name" value="Helical backbone' metal receptor"/>
    <property type="match status" value="1"/>
</dbReference>
<dbReference type="PANTHER" id="PTHR42953">
    <property type="entry name" value="HIGH-AFFINITY ZINC UPTAKE SYSTEM PROTEIN ZNUA-RELATED"/>
    <property type="match status" value="1"/>
</dbReference>
<proteinExistence type="inferred from homology"/>
<dbReference type="PRINTS" id="PR00690">
    <property type="entry name" value="ADHESNFAMILY"/>
</dbReference>